<proteinExistence type="predicted"/>
<evidence type="ECO:0000313" key="1">
    <source>
        <dbReference type="WBParaSite" id="SCUD_0001842401-mRNA-1"/>
    </source>
</evidence>
<accession>A0A183KTN1</accession>
<name>A0A183KTN1_9TREM</name>
<organism evidence="1">
    <name type="scientific">Schistosoma curassoni</name>
    <dbReference type="NCBI Taxonomy" id="6186"/>
    <lineage>
        <taxon>Eukaryota</taxon>
        <taxon>Metazoa</taxon>
        <taxon>Spiralia</taxon>
        <taxon>Lophotrochozoa</taxon>
        <taxon>Platyhelminthes</taxon>
        <taxon>Trematoda</taxon>
        <taxon>Digenea</taxon>
        <taxon>Strigeidida</taxon>
        <taxon>Schistosomatoidea</taxon>
        <taxon>Schistosomatidae</taxon>
        <taxon>Schistosoma</taxon>
    </lineage>
</organism>
<sequence length="112" mass="12431">LGSIIDEQGGSDADVKARIGKARAASGTQNNWQPTPRSEFSVQMSRQFYCLLGRKPGELRKPSSKKYRCLLAVVYAKYFGSVGRTLLATTNCGREQTRFQRRKKLGRSAESG</sequence>
<protein>
    <submittedName>
        <fullName evidence="1">Reverse transcriptase domain-containing protein</fullName>
    </submittedName>
</protein>
<dbReference type="WBParaSite" id="SCUD_0001842401-mRNA-1">
    <property type="protein sequence ID" value="SCUD_0001842401-mRNA-1"/>
    <property type="gene ID" value="SCUD_0001842401"/>
</dbReference>
<reference evidence="1" key="1">
    <citation type="submission" date="2016-06" db="UniProtKB">
        <authorList>
            <consortium name="WormBaseParasite"/>
        </authorList>
    </citation>
    <scope>IDENTIFICATION</scope>
</reference>
<dbReference type="AlphaFoldDB" id="A0A183KTN1"/>